<dbReference type="Pfam" id="PF13487">
    <property type="entry name" value="HD_5"/>
    <property type="match status" value="1"/>
</dbReference>
<dbReference type="SMART" id="SM00471">
    <property type="entry name" value="HDc"/>
    <property type="match status" value="1"/>
</dbReference>
<dbReference type="InterPro" id="IPR037522">
    <property type="entry name" value="HD_GYP_dom"/>
</dbReference>
<protein>
    <submittedName>
        <fullName evidence="2">HD domain-containing protein</fullName>
    </submittedName>
</protein>
<dbReference type="Proteomes" id="UP000295510">
    <property type="component" value="Unassembled WGS sequence"/>
</dbReference>
<feature type="domain" description="HD-GYP" evidence="1">
    <location>
        <begin position="110"/>
        <end position="306"/>
    </location>
</feature>
<sequence>MNETLPSPTAHLARAVIDCADTRPVTAREAIYNTQGMKVLDKGAAIHAGLYDRLMAHQLSRPLEDSLAIEGMVDGRAIRQGIEMLLAFEAFYARLVPESTKLDRLLDIIESIPLPQAIALQLTIAREARPALYEHALRSAWLMAWMADEPLRPQFDIAMAAAAGLLHDLGMLHLNPVLTQPKIELTREQRRELYSHPLVSRLLVERHHVYPQEVVRAVMEHHEYLNGSGYPRGLRGRQISLMGQQLALADLVVAMISGHDDGGELRLSVLLRMNMHRYARPLIQRVLAVLDPAQDPRSDSVPVLERPDAVLQDAHRVLQQWPRGCPSCTDLTPARQEGLVAVSGLIDELLRTLAEAGATPEQLAHLDAVDADPLLHKELSLLAREAVWQLRAISRQARRRWAAGRQGQYPDALQTWLDQVEALHQRVHGHLAGSTPADPMPAHH</sequence>
<name>A0A4R6U5M4_9BURK</name>
<gene>
    <name evidence="2" type="ORF">DFR43_11132</name>
</gene>
<evidence type="ECO:0000313" key="3">
    <source>
        <dbReference type="Proteomes" id="UP000295510"/>
    </source>
</evidence>
<reference evidence="2 3" key="1">
    <citation type="submission" date="2019-03" db="EMBL/GenBank/DDBJ databases">
        <title>Genomic Encyclopedia of Type Strains, Phase IV (KMG-IV): sequencing the most valuable type-strain genomes for metagenomic binning, comparative biology and taxonomic classification.</title>
        <authorList>
            <person name="Goeker M."/>
        </authorList>
    </citation>
    <scope>NUCLEOTIDE SEQUENCE [LARGE SCALE GENOMIC DNA]</scope>
    <source>
        <strain evidence="2 3">DSM 19605</strain>
    </source>
</reference>
<evidence type="ECO:0000259" key="1">
    <source>
        <dbReference type="PROSITE" id="PS51832"/>
    </source>
</evidence>
<proteinExistence type="predicted"/>
<comment type="caution">
    <text evidence="2">The sequence shown here is derived from an EMBL/GenBank/DDBJ whole genome shotgun (WGS) entry which is preliminary data.</text>
</comment>
<dbReference type="InterPro" id="IPR003607">
    <property type="entry name" value="HD/PDEase_dom"/>
</dbReference>
<evidence type="ECO:0000313" key="2">
    <source>
        <dbReference type="EMBL" id="TDQ41778.1"/>
    </source>
</evidence>
<dbReference type="CDD" id="cd00077">
    <property type="entry name" value="HDc"/>
    <property type="match status" value="1"/>
</dbReference>
<dbReference type="SUPFAM" id="SSF109604">
    <property type="entry name" value="HD-domain/PDEase-like"/>
    <property type="match status" value="1"/>
</dbReference>
<keyword evidence="3" id="KW-1185">Reference proteome</keyword>
<dbReference type="EMBL" id="SNYL01000011">
    <property type="protein sequence ID" value="TDQ41778.1"/>
    <property type="molecule type" value="Genomic_DNA"/>
</dbReference>
<dbReference type="PANTHER" id="PTHR43155">
    <property type="entry name" value="CYCLIC DI-GMP PHOSPHODIESTERASE PA4108-RELATED"/>
    <property type="match status" value="1"/>
</dbReference>
<accession>A0A4R6U5M4</accession>
<dbReference type="PANTHER" id="PTHR43155:SF2">
    <property type="entry name" value="CYCLIC DI-GMP PHOSPHODIESTERASE PA4108"/>
    <property type="match status" value="1"/>
</dbReference>
<dbReference type="RefSeq" id="WP_164499726.1">
    <property type="nucleotide sequence ID" value="NZ_SNYL01000011.1"/>
</dbReference>
<dbReference type="Gene3D" id="1.10.3210.10">
    <property type="entry name" value="Hypothetical protein af1432"/>
    <property type="match status" value="1"/>
</dbReference>
<dbReference type="PROSITE" id="PS51832">
    <property type="entry name" value="HD_GYP"/>
    <property type="match status" value="1"/>
</dbReference>
<organism evidence="2 3">
    <name type="scientific">Tepidicella xavieri</name>
    <dbReference type="NCBI Taxonomy" id="360241"/>
    <lineage>
        <taxon>Bacteria</taxon>
        <taxon>Pseudomonadati</taxon>
        <taxon>Pseudomonadota</taxon>
        <taxon>Betaproteobacteria</taxon>
        <taxon>Burkholderiales</taxon>
        <taxon>Tepidicella</taxon>
    </lineage>
</organism>
<dbReference type="AlphaFoldDB" id="A0A4R6U5M4"/>
<dbReference type="GO" id="GO:0008081">
    <property type="term" value="F:phosphoric diester hydrolase activity"/>
    <property type="evidence" value="ECO:0007669"/>
    <property type="project" value="UniProtKB-ARBA"/>
</dbReference>